<evidence type="ECO:0000313" key="2">
    <source>
        <dbReference type="EMBL" id="CBH74517.1"/>
    </source>
</evidence>
<dbReference type="AlphaFoldDB" id="E6PDI2"/>
<evidence type="ECO:0000259" key="1">
    <source>
        <dbReference type="Pfam" id="PF00144"/>
    </source>
</evidence>
<dbReference type="EC" id="3.4.16.4" evidence="2"/>
<dbReference type="Pfam" id="PF00144">
    <property type="entry name" value="Beta-lactamase"/>
    <property type="match status" value="1"/>
</dbReference>
<dbReference type="PANTHER" id="PTHR46825">
    <property type="entry name" value="D-ALANYL-D-ALANINE-CARBOXYPEPTIDASE/ENDOPEPTIDASE AMPH"/>
    <property type="match status" value="1"/>
</dbReference>
<comment type="caution">
    <text evidence="2">The sequence shown here is derived from an EMBL/GenBank/DDBJ whole genome shotgun (WGS) entry which is preliminary data.</text>
</comment>
<proteinExistence type="predicted"/>
<dbReference type="EMBL" id="CABL01000002">
    <property type="protein sequence ID" value="CBH74517.1"/>
    <property type="molecule type" value="Genomic_DNA"/>
</dbReference>
<keyword evidence="2" id="KW-0378">Hydrolase</keyword>
<feature type="domain" description="Beta-lactamase-related" evidence="1">
    <location>
        <begin position="25"/>
        <end position="327"/>
    </location>
</feature>
<dbReference type="Gene3D" id="3.40.710.10">
    <property type="entry name" value="DD-peptidase/beta-lactamase superfamily"/>
    <property type="match status" value="1"/>
</dbReference>
<keyword evidence="2" id="KW-0121">Carboxypeptidase</keyword>
<sequence length="459" mass="48746">MQNDGVVLNPTLGAVAAKAFSRGFTPGLAIAVVHDGKLIYAEGFGYADVAEKERVTPRTPFAIGSLTKQMTALIALQLVQEHRLGLDDGIARWLPMLPNARAMTVRELLNQTSGLHNYPNLAEHRWPTRGSIPIARILAILAKDRADFAPGARWEYSNSNYTALAAIEMAVTALPYGTLLQQRIFAPLHMDRSGFGFAGQALPGVAAPFLLAKKRLRAVPAAQRLSLDLYSGAGGVVASAGDLARWDSALLGGHLLDPAMNRLWWSPGRLADGSATNYGMGWAIADLDGRRELWHNGFAPGAGGFCFNALFPKEGLAVVILSNAGSYAANGDRPLRELVAGLSRAALPAAFAERSAAGEEPAVTRRVEALWAAYGAGKPPLADMEPRFAALFTPAFTASIAKGIGDLGSPKRWVFLGKSALGRGLTLYRYRVVLANGSTPIFAVVIDSAGKIAGSRLLP</sequence>
<protein>
    <submittedName>
        <fullName evidence="2">Putative Serine-type D-Ala-D-Ala carboxypeptidase</fullName>
        <ecNumber evidence="2">3.4.16.4</ecNumber>
    </submittedName>
</protein>
<name>E6PDI2_9ZZZZ</name>
<dbReference type="SUPFAM" id="SSF56601">
    <property type="entry name" value="beta-lactamase/transpeptidase-like"/>
    <property type="match status" value="1"/>
</dbReference>
<keyword evidence="2" id="KW-0645">Protease</keyword>
<dbReference type="GO" id="GO:0009002">
    <property type="term" value="F:serine-type D-Ala-D-Ala carboxypeptidase activity"/>
    <property type="evidence" value="ECO:0007669"/>
    <property type="project" value="UniProtKB-EC"/>
</dbReference>
<reference evidence="2" key="1">
    <citation type="submission" date="2009-10" db="EMBL/GenBank/DDBJ databases">
        <title>Diversity of trophic interactions inside an arsenic-rich microbial ecosystem.</title>
        <authorList>
            <person name="Bertin P.N."/>
            <person name="Heinrich-Salmeron A."/>
            <person name="Pelletier E."/>
            <person name="Goulhen-Chollet F."/>
            <person name="Arsene-Ploetze F."/>
            <person name="Gallien S."/>
            <person name="Calteau A."/>
            <person name="Vallenet D."/>
            <person name="Casiot C."/>
            <person name="Chane-Woon-Ming B."/>
            <person name="Giloteaux L."/>
            <person name="Barakat M."/>
            <person name="Bonnefoy V."/>
            <person name="Bruneel O."/>
            <person name="Chandler M."/>
            <person name="Cleiss J."/>
            <person name="Duran R."/>
            <person name="Elbaz-Poulichet F."/>
            <person name="Fonknechten N."/>
            <person name="Lauga B."/>
            <person name="Mornico D."/>
            <person name="Ortet P."/>
            <person name="Schaeffer C."/>
            <person name="Siguier P."/>
            <person name="Alexander Thil Smith A."/>
            <person name="Van Dorsselaer A."/>
            <person name="Weissenbach J."/>
            <person name="Medigue C."/>
            <person name="Le Paslier D."/>
        </authorList>
    </citation>
    <scope>NUCLEOTIDE SEQUENCE</scope>
</reference>
<dbReference type="InterPro" id="IPR012338">
    <property type="entry name" value="Beta-lactam/transpept-like"/>
</dbReference>
<dbReference type="InterPro" id="IPR050491">
    <property type="entry name" value="AmpC-like"/>
</dbReference>
<dbReference type="InterPro" id="IPR001466">
    <property type="entry name" value="Beta-lactam-related"/>
</dbReference>
<accession>E6PDI2</accession>
<gene>
    <name evidence="2" type="ORF">CARN1_1619</name>
</gene>
<dbReference type="PANTHER" id="PTHR46825:SF9">
    <property type="entry name" value="BETA-LACTAMASE-RELATED DOMAIN-CONTAINING PROTEIN"/>
    <property type="match status" value="1"/>
</dbReference>
<organism evidence="2">
    <name type="scientific">mine drainage metagenome</name>
    <dbReference type="NCBI Taxonomy" id="410659"/>
    <lineage>
        <taxon>unclassified sequences</taxon>
        <taxon>metagenomes</taxon>
        <taxon>ecological metagenomes</taxon>
    </lineage>
</organism>